<keyword evidence="2" id="KW-0255">Endonuclease</keyword>
<gene>
    <name evidence="2" type="ORF">GA0070606_2128</name>
</gene>
<dbReference type="Pfam" id="PF13391">
    <property type="entry name" value="HNH_2"/>
    <property type="match status" value="1"/>
</dbReference>
<keyword evidence="3" id="KW-1185">Reference proteome</keyword>
<reference evidence="3" key="1">
    <citation type="submission" date="2016-06" db="EMBL/GenBank/DDBJ databases">
        <authorList>
            <person name="Varghese N."/>
            <person name="Submissions Spin"/>
        </authorList>
    </citation>
    <scope>NUCLEOTIDE SEQUENCE [LARGE SCALE GENOMIC DNA]</scope>
    <source>
        <strain evidence="3">DSM 43903</strain>
    </source>
</reference>
<evidence type="ECO:0000313" key="2">
    <source>
        <dbReference type="EMBL" id="SCL53483.1"/>
    </source>
</evidence>
<sequence length="575" mass="63458">MRDAALDTLLAAFTEPLPFTRETVARAPLAPGAHVVILHGEIVYVGETGRTLRERLRAHLGGGRGSSVLHKQVGEMLDDDLGRQTTTAEVAAWLGRCEVRWRETGDPKALKDALLTGLRPRFNRLLPGRPAVSDVASRFDRLMDSPYFDAVVMANRAYLDAVVPDAATTEREYWALSCLPGTRTNPPRLSAVSMKTMETFVLHEPANPTRDARVEGFLVVRSSVLVEHWTHAGLQTTHPALTRWPSDYVDAGPDQELLAGSVDDLLAALADDRIVLAARALTEPLLRSRTLHARGHNQQLADAVLRRHRGTTDWIFPVEESGSELSGDVRELFHSHTPLDWRLSSGYHRMAAGDRIWACAPEPAPRLVASGIAWGDPYQRPTGSGLEWRVAIRWNAELSRHLLGNDRAAHVVSAGSVRGVREMRAWELDGLTDALGAGPSSEPDALSEGRRRRLAEVTARQGQADFRRRLVEAYGGRCAVTGCDTEAALQAAHISPYDGPATNRVTNGLLLRADVHNLFDRGLIWVDDQLRVRVREDAAHYARWHGEELRLPARTVDRPDVAALRAHRQKVAGMP</sequence>
<dbReference type="EMBL" id="FMHZ01000002">
    <property type="protein sequence ID" value="SCL53483.1"/>
    <property type="molecule type" value="Genomic_DNA"/>
</dbReference>
<name>A0A1C6UI16_9ACTN</name>
<accession>A0A1C6UI16</accession>
<dbReference type="OrthoDB" id="4464809at2"/>
<evidence type="ECO:0000259" key="1">
    <source>
        <dbReference type="Pfam" id="PF13391"/>
    </source>
</evidence>
<dbReference type="AlphaFoldDB" id="A0A1C6UI16"/>
<dbReference type="InterPro" id="IPR003615">
    <property type="entry name" value="HNH_nuc"/>
</dbReference>
<feature type="domain" description="HNH nuclease" evidence="1">
    <location>
        <begin position="478"/>
        <end position="526"/>
    </location>
</feature>
<keyword evidence="2" id="KW-0540">Nuclease</keyword>
<organism evidence="2 3">
    <name type="scientific">Micromonospora citrea</name>
    <dbReference type="NCBI Taxonomy" id="47855"/>
    <lineage>
        <taxon>Bacteria</taxon>
        <taxon>Bacillati</taxon>
        <taxon>Actinomycetota</taxon>
        <taxon>Actinomycetes</taxon>
        <taxon>Micromonosporales</taxon>
        <taxon>Micromonosporaceae</taxon>
        <taxon>Micromonospora</taxon>
    </lineage>
</organism>
<proteinExistence type="predicted"/>
<protein>
    <submittedName>
        <fullName evidence="2">HNH endonuclease</fullName>
    </submittedName>
</protein>
<dbReference type="RefSeq" id="WP_091097246.1">
    <property type="nucleotide sequence ID" value="NZ_FMHZ01000002.1"/>
</dbReference>
<dbReference type="Proteomes" id="UP000199001">
    <property type="component" value="Unassembled WGS sequence"/>
</dbReference>
<dbReference type="GO" id="GO:0004519">
    <property type="term" value="F:endonuclease activity"/>
    <property type="evidence" value="ECO:0007669"/>
    <property type="project" value="UniProtKB-KW"/>
</dbReference>
<keyword evidence="2" id="KW-0378">Hydrolase</keyword>
<evidence type="ECO:0000313" key="3">
    <source>
        <dbReference type="Proteomes" id="UP000199001"/>
    </source>
</evidence>